<gene>
    <name evidence="2" type="ORF">AV530_019109</name>
</gene>
<dbReference type="Proteomes" id="UP000190648">
    <property type="component" value="Unassembled WGS sequence"/>
</dbReference>
<sequence length="78" mass="8355">MPDCGAQLHKEKGEEAAQKGEISKKRGICGNLCISGDGHRNQQAPVARGRLKPSPWGLAPRGYFPPASPLRFCNPGSK</sequence>
<evidence type="ECO:0000313" key="3">
    <source>
        <dbReference type="Proteomes" id="UP000190648"/>
    </source>
</evidence>
<accession>A0A1V4KX38</accession>
<protein>
    <submittedName>
        <fullName evidence="2">Uncharacterized protein</fullName>
    </submittedName>
</protein>
<evidence type="ECO:0000313" key="2">
    <source>
        <dbReference type="EMBL" id="OPJ89004.1"/>
    </source>
</evidence>
<name>A0A1V4KX38_PATFA</name>
<feature type="compositionally biased region" description="Basic and acidic residues" evidence="1">
    <location>
        <begin position="8"/>
        <end position="21"/>
    </location>
</feature>
<feature type="region of interest" description="Disordered" evidence="1">
    <location>
        <begin position="1"/>
        <end position="21"/>
    </location>
</feature>
<keyword evidence="3" id="KW-1185">Reference proteome</keyword>
<dbReference type="EMBL" id="LSYS01001493">
    <property type="protein sequence ID" value="OPJ89004.1"/>
    <property type="molecule type" value="Genomic_DNA"/>
</dbReference>
<organism evidence="2 3">
    <name type="scientific">Patagioenas fasciata monilis</name>
    <dbReference type="NCBI Taxonomy" id="372326"/>
    <lineage>
        <taxon>Eukaryota</taxon>
        <taxon>Metazoa</taxon>
        <taxon>Chordata</taxon>
        <taxon>Craniata</taxon>
        <taxon>Vertebrata</taxon>
        <taxon>Euteleostomi</taxon>
        <taxon>Archelosauria</taxon>
        <taxon>Archosauria</taxon>
        <taxon>Dinosauria</taxon>
        <taxon>Saurischia</taxon>
        <taxon>Theropoda</taxon>
        <taxon>Coelurosauria</taxon>
        <taxon>Aves</taxon>
        <taxon>Neognathae</taxon>
        <taxon>Neoaves</taxon>
        <taxon>Columbimorphae</taxon>
        <taxon>Columbiformes</taxon>
        <taxon>Columbidae</taxon>
        <taxon>Patagioenas</taxon>
    </lineage>
</organism>
<dbReference type="AlphaFoldDB" id="A0A1V4KX38"/>
<evidence type="ECO:0000256" key="1">
    <source>
        <dbReference type="SAM" id="MobiDB-lite"/>
    </source>
</evidence>
<reference evidence="2 3" key="1">
    <citation type="submission" date="2016-02" db="EMBL/GenBank/DDBJ databases">
        <title>Band-tailed pigeon sequencing and assembly.</title>
        <authorList>
            <person name="Soares A.E."/>
            <person name="Novak B.J."/>
            <person name="Rice E.S."/>
            <person name="O'Connell B."/>
            <person name="Chang D."/>
            <person name="Weber S."/>
            <person name="Shapiro B."/>
        </authorList>
    </citation>
    <scope>NUCLEOTIDE SEQUENCE [LARGE SCALE GENOMIC DNA]</scope>
    <source>
        <strain evidence="2">BTP2013</strain>
        <tissue evidence="2">Blood</tissue>
    </source>
</reference>
<comment type="caution">
    <text evidence="2">The sequence shown here is derived from an EMBL/GenBank/DDBJ whole genome shotgun (WGS) entry which is preliminary data.</text>
</comment>
<proteinExistence type="predicted"/>